<dbReference type="KEGG" id="pko:PKOR_19805"/>
<dbReference type="PANTHER" id="PTHR33217:SF8">
    <property type="entry name" value="MUTATOR FAMILY TRANSPOSASE"/>
    <property type="match status" value="1"/>
</dbReference>
<dbReference type="KEGG" id="pko:PKOR_17500"/>
<dbReference type="PATRIC" id="fig|400092.3.peg.3587"/>
<name>A0A0E3UXL6_9BACT</name>
<dbReference type="PROSITE" id="PS01007">
    <property type="entry name" value="TRANSPOSASE_MUTATOR"/>
    <property type="match status" value="1"/>
</dbReference>
<keyword evidence="10" id="KW-1185">Reference proteome</keyword>
<evidence type="ECO:0000256" key="5">
    <source>
        <dbReference type="ARBA" id="ARBA00023172"/>
    </source>
</evidence>
<gene>
    <name evidence="7" type="ORF">PKOR_16360</name>
    <name evidence="8" type="ORF">PKOR_17500</name>
    <name evidence="9" type="ORF">PKOR_19805</name>
</gene>
<proteinExistence type="inferred from homology"/>
<dbReference type="EMBL" id="CP009621">
    <property type="protein sequence ID" value="AKD04927.1"/>
    <property type="molecule type" value="Genomic_DNA"/>
</dbReference>
<dbReference type="PANTHER" id="PTHR33217">
    <property type="entry name" value="TRANSPOSASE FOR INSERTION SEQUENCE ELEMENT IS1081"/>
    <property type="match status" value="1"/>
</dbReference>
<reference evidence="7 10" key="1">
    <citation type="journal article" date="2015" name="Sci. Rep.">
        <title>Unraveling adaptation of Pontibacter korlensis to radiation and infertility in desert through complete genome and comparative transcriptomic analysis.</title>
        <authorList>
            <person name="Dai J."/>
            <person name="Dai W."/>
            <person name="Qiu C."/>
            <person name="Yang Z."/>
            <person name="Zhang Y."/>
            <person name="Zhou M."/>
            <person name="Zhang L."/>
            <person name="Fang C."/>
            <person name="Gao Q."/>
            <person name="Yang Q."/>
            <person name="Li X."/>
            <person name="Wang Z."/>
            <person name="Wang Z."/>
            <person name="Jia Z."/>
            <person name="Chen X."/>
        </authorList>
    </citation>
    <scope>NUCLEOTIDE SEQUENCE [LARGE SCALE GENOMIC DNA]</scope>
    <source>
        <strain evidence="7 10">X14-1T</strain>
    </source>
</reference>
<dbReference type="NCBIfam" id="NF033543">
    <property type="entry name" value="transpos_IS256"/>
    <property type="match status" value="1"/>
</dbReference>
<evidence type="ECO:0000313" key="10">
    <source>
        <dbReference type="Proteomes" id="UP000033109"/>
    </source>
</evidence>
<dbReference type="InterPro" id="IPR001207">
    <property type="entry name" value="Transposase_mutator"/>
</dbReference>
<dbReference type="OrthoDB" id="9779930at2"/>
<evidence type="ECO:0000256" key="6">
    <source>
        <dbReference type="RuleBase" id="RU365089"/>
    </source>
</evidence>
<dbReference type="AlphaFoldDB" id="A0A0E3UXL6"/>
<organism evidence="7 10">
    <name type="scientific">Pontibacter korlensis</name>
    <dbReference type="NCBI Taxonomy" id="400092"/>
    <lineage>
        <taxon>Bacteria</taxon>
        <taxon>Pseudomonadati</taxon>
        <taxon>Bacteroidota</taxon>
        <taxon>Cytophagia</taxon>
        <taxon>Cytophagales</taxon>
        <taxon>Hymenobacteraceae</taxon>
        <taxon>Pontibacter</taxon>
    </lineage>
</organism>
<dbReference type="RefSeq" id="WP_046312155.1">
    <property type="nucleotide sequence ID" value="NZ_CP009621.1"/>
</dbReference>
<evidence type="ECO:0000256" key="3">
    <source>
        <dbReference type="ARBA" id="ARBA00022578"/>
    </source>
</evidence>
<dbReference type="EMBL" id="CP009621">
    <property type="protein sequence ID" value="AKD04372.1"/>
    <property type="molecule type" value="Genomic_DNA"/>
</dbReference>
<evidence type="ECO:0000313" key="8">
    <source>
        <dbReference type="EMBL" id="AKD04561.1"/>
    </source>
</evidence>
<evidence type="ECO:0000256" key="1">
    <source>
        <dbReference type="ARBA" id="ARBA00002190"/>
    </source>
</evidence>
<protein>
    <recommendedName>
        <fullName evidence="6">Mutator family transposase</fullName>
    </recommendedName>
</protein>
<dbReference type="KEGG" id="pko:PKOR_16360"/>
<keyword evidence="3 6" id="KW-0815">Transposition</keyword>
<dbReference type="GO" id="GO:0006313">
    <property type="term" value="P:DNA transposition"/>
    <property type="evidence" value="ECO:0007669"/>
    <property type="project" value="UniProtKB-UniRule"/>
</dbReference>
<comment type="function">
    <text evidence="1 6">Required for the transposition of the insertion element.</text>
</comment>
<keyword evidence="4 6" id="KW-0238">DNA-binding</keyword>
<evidence type="ECO:0000256" key="2">
    <source>
        <dbReference type="ARBA" id="ARBA00010961"/>
    </source>
</evidence>
<accession>A0A0E3UXL6</accession>
<comment type="similarity">
    <text evidence="2 6">Belongs to the transposase mutator family.</text>
</comment>
<dbReference type="HOGENOM" id="CLU_036805_2_0_10"/>
<evidence type="ECO:0000313" key="7">
    <source>
        <dbReference type="EMBL" id="AKD04372.1"/>
    </source>
</evidence>
<evidence type="ECO:0000256" key="4">
    <source>
        <dbReference type="ARBA" id="ARBA00023125"/>
    </source>
</evidence>
<dbReference type="Pfam" id="PF00872">
    <property type="entry name" value="Transposase_mut"/>
    <property type="match status" value="1"/>
</dbReference>
<keyword evidence="5 6" id="KW-0233">DNA recombination</keyword>
<dbReference type="Proteomes" id="UP000033109">
    <property type="component" value="Chromosome"/>
</dbReference>
<keyword evidence="6" id="KW-0814">Transposable element</keyword>
<dbReference type="EMBL" id="CP009621">
    <property type="protein sequence ID" value="AKD04561.1"/>
    <property type="molecule type" value="Genomic_DNA"/>
</dbReference>
<sequence>MEEKNELDLERIKRQFLEEFRSGKPTFGKDGALGPLLKHFLEAALDAEMDLHLNAEQRQQGNRRNGKVSKQVRTSDGVIEVESSRDRSASFEPQIIKKRETVLAENLEPRILSMYGLGMSLRDISAHLKEMYDMDISHDTLAALTEKIVPQVKEWQARPLDRLYCIVWLDAMHYKVRQEGRTVSKAVYNILGIDRHGHKELLGVYVSESEGATFWLSVLTDLQQRGVADMLIACIDNLKGFAEAITSVFPKTEVQSCIVHQIRNSLKYVASKDQKEFMRDLKPVYRAESKELAELRLLELEEKWGKKYPKVLESWQRNWDKLSTYFKYTEPIRHLIYTTNTIEGFHRQVRKVTKTKGAFPSDMALLKLIYLSHQNISRKWVMPLANWSQTAQQLSIWFGDRMQLDLK</sequence>
<dbReference type="GO" id="GO:0003677">
    <property type="term" value="F:DNA binding"/>
    <property type="evidence" value="ECO:0007669"/>
    <property type="project" value="UniProtKB-UniRule"/>
</dbReference>
<dbReference type="GO" id="GO:0004803">
    <property type="term" value="F:transposase activity"/>
    <property type="evidence" value="ECO:0007669"/>
    <property type="project" value="UniProtKB-UniRule"/>
</dbReference>
<evidence type="ECO:0000313" key="9">
    <source>
        <dbReference type="EMBL" id="AKD04927.1"/>
    </source>
</evidence>